<reference evidence="1" key="1">
    <citation type="submission" date="2019-03" db="EMBL/GenBank/DDBJ databases">
        <title>Metabolic reconstructions from genomes of highly enriched 'Candidatus Accumulibacter' and 'Candidatus Competibacter' bioreactor populations.</title>
        <authorList>
            <person name="Annavajhala M.K."/>
            <person name="Welles L."/>
            <person name="Abbas B."/>
            <person name="Sorokin D."/>
            <person name="Park H."/>
            <person name="Van Loosdrecht M."/>
            <person name="Chandran K."/>
        </authorList>
    </citation>
    <scope>NUCLEOTIDE SEQUENCE</scope>
    <source>
        <strain evidence="1">SBR_L</strain>
    </source>
</reference>
<dbReference type="RefSeq" id="WP_169070835.1">
    <property type="nucleotide sequence ID" value="NZ_SPMX01000039.1"/>
</dbReference>
<name>A0ABX1T9C3_9PROT</name>
<evidence type="ECO:0008006" key="3">
    <source>
        <dbReference type="Google" id="ProtNLM"/>
    </source>
</evidence>
<proteinExistence type="predicted"/>
<accession>A0ABX1T9C3</accession>
<protein>
    <recommendedName>
        <fullName evidence="3">RepA</fullName>
    </recommendedName>
</protein>
<evidence type="ECO:0000313" key="2">
    <source>
        <dbReference type="Proteomes" id="UP000886469"/>
    </source>
</evidence>
<sequence>MSRQHPAHVLVDSIGTRQHPVEVTERGISVIRAPRASRLIGMASDLNDAEVDAGSLAFMGQALVQTTLPHSDPGVFCFERTSGAVSLSIIANPRFGLPFGTVPRLLLAWICTEAVKTRSPLLGLGNSQNEFLRKLGMRTDGRDCRRLRAQSLKLFSSMLSITYQRHGRFGLKNMPIADEALVFWDPHRPDDRMLWESSLRLSGEFFRNVTESPVPIDVRVLHALSRSPLAMDIYSWLVYRIFLLRVTNRPSVLVPWQSLKLQFGADYSATPRGLLDFKRQFVLRLKDALLFYPEADVSARDKGLLVAACRLRIRHTGGGRLSSL</sequence>
<dbReference type="Pfam" id="PF04796">
    <property type="entry name" value="RepA_C"/>
    <property type="match status" value="1"/>
</dbReference>
<keyword evidence="2" id="KW-1185">Reference proteome</keyword>
<dbReference type="Proteomes" id="UP000886469">
    <property type="component" value="Unassembled WGS sequence"/>
</dbReference>
<organism evidence="1 2">
    <name type="scientific">Candidatus Accumulibacter contiguus</name>
    <dbReference type="NCBI Taxonomy" id="2954381"/>
    <lineage>
        <taxon>Bacteria</taxon>
        <taxon>Pseudomonadati</taxon>
        <taxon>Pseudomonadota</taxon>
        <taxon>Betaproteobacteria</taxon>
        <taxon>Candidatus Accumulibacter</taxon>
    </lineage>
</organism>
<gene>
    <name evidence="1" type="ORF">E4Q08_13970</name>
</gene>
<dbReference type="EMBL" id="SPMX01000039">
    <property type="protein sequence ID" value="NMQ06277.1"/>
    <property type="molecule type" value="Genomic_DNA"/>
</dbReference>
<comment type="caution">
    <text evidence="1">The sequence shown here is derived from an EMBL/GenBank/DDBJ whole genome shotgun (WGS) entry which is preliminary data.</text>
</comment>
<dbReference type="InterPro" id="IPR006881">
    <property type="entry name" value="RepA_C"/>
</dbReference>
<evidence type="ECO:0000313" key="1">
    <source>
        <dbReference type="EMBL" id="NMQ06277.1"/>
    </source>
</evidence>